<proteinExistence type="predicted"/>
<dbReference type="InterPro" id="IPR003594">
    <property type="entry name" value="HATPase_dom"/>
</dbReference>
<keyword evidence="4" id="KW-0418">Kinase</keyword>
<feature type="compositionally biased region" description="Basic and acidic residues" evidence="2">
    <location>
        <begin position="1"/>
        <end position="10"/>
    </location>
</feature>
<dbReference type="RefSeq" id="WP_368654619.1">
    <property type="nucleotide sequence ID" value="NZ_CP162599.1"/>
</dbReference>
<feature type="region of interest" description="Disordered" evidence="2">
    <location>
        <begin position="1"/>
        <end position="22"/>
    </location>
</feature>
<dbReference type="InterPro" id="IPR011006">
    <property type="entry name" value="CheY-like_superfamily"/>
</dbReference>
<sequence length="366" mass="41555">MSELKQDQPKTRQQKAHADSISTEDSLLMTTGGIRQISEQLAIISGARILVIDDDPLHLKVLKNILSPAYEIITISNGKEALQRIENEQWDLVIVNARLSNSRLSGYGLTKTIRENDSISDLPILLLIARNQSEDILKGFLAGANDYVTIPVDAIELQSRVHALTALKRSIQEHFDMEAAWLHAQIRPHFLFNTLNSIISLSYMDENRMITLLQTFTNYLEKSFRFLETGTLVKLSEEIDFVHSYLYIEKERFGDRIEVEWIMDELDHIYVPSMSIQTLVENGIRHGILQRLSGGKITIQITRKDKEAIVKISDDGVGIPEDKIKDLLNFDTTNSTGIGVIYHTGLARYDLFVNPVLMCHQIIILI</sequence>
<reference evidence="4" key="1">
    <citation type="submission" date="2024-07" db="EMBL/GenBank/DDBJ databases">
        <title>Halotolerant mesophilic bacterium Ornithinibacillus sp. 4-3, sp. nov., isolated from soil.</title>
        <authorList>
            <person name="Sidarenka A.V."/>
            <person name="Guliayeva D.E."/>
            <person name="Leanovich S.I."/>
            <person name="Hileuskaya K.S."/>
            <person name="Akhremchuk A.E."/>
            <person name="Sikolenko M.A."/>
            <person name="Valentovich L.N."/>
        </authorList>
    </citation>
    <scope>NUCLEOTIDE SEQUENCE</scope>
    <source>
        <strain evidence="4">4-3</strain>
    </source>
</reference>
<dbReference type="CDD" id="cd17574">
    <property type="entry name" value="REC_OmpR"/>
    <property type="match status" value="1"/>
</dbReference>
<protein>
    <submittedName>
        <fullName evidence="4">Histidine kinase</fullName>
    </submittedName>
</protein>
<keyword evidence="4" id="KW-0808">Transferase</keyword>
<gene>
    <name evidence="4" type="ORF">AB4Y30_06205</name>
</gene>
<evidence type="ECO:0000259" key="3">
    <source>
        <dbReference type="PROSITE" id="PS50110"/>
    </source>
</evidence>
<dbReference type="InterPro" id="IPR010559">
    <property type="entry name" value="Sig_transdc_His_kin_internal"/>
</dbReference>
<dbReference type="Pfam" id="PF06580">
    <property type="entry name" value="His_kinase"/>
    <property type="match status" value="1"/>
</dbReference>
<dbReference type="Pfam" id="PF02518">
    <property type="entry name" value="HATPase_c"/>
    <property type="match status" value="1"/>
</dbReference>
<evidence type="ECO:0000256" key="1">
    <source>
        <dbReference type="PROSITE-ProRule" id="PRU00169"/>
    </source>
</evidence>
<comment type="caution">
    <text evidence="1">Lacks conserved residue(s) required for the propagation of feature annotation.</text>
</comment>
<feature type="domain" description="Response regulatory" evidence="3">
    <location>
        <begin position="48"/>
        <end position="165"/>
    </location>
</feature>
<organism evidence="4">
    <name type="scientific">Ornithinibacillus sp. 4-3</name>
    <dbReference type="NCBI Taxonomy" id="3231488"/>
    <lineage>
        <taxon>Bacteria</taxon>
        <taxon>Bacillati</taxon>
        <taxon>Bacillota</taxon>
        <taxon>Bacilli</taxon>
        <taxon>Bacillales</taxon>
        <taxon>Bacillaceae</taxon>
        <taxon>Ornithinibacillus</taxon>
    </lineage>
</organism>
<dbReference type="Pfam" id="PF00072">
    <property type="entry name" value="Response_reg"/>
    <property type="match status" value="1"/>
</dbReference>
<dbReference type="GO" id="GO:0000155">
    <property type="term" value="F:phosphorelay sensor kinase activity"/>
    <property type="evidence" value="ECO:0007669"/>
    <property type="project" value="InterPro"/>
</dbReference>
<dbReference type="PANTHER" id="PTHR34220">
    <property type="entry name" value="SENSOR HISTIDINE KINASE YPDA"/>
    <property type="match status" value="1"/>
</dbReference>
<evidence type="ECO:0000256" key="2">
    <source>
        <dbReference type="SAM" id="MobiDB-lite"/>
    </source>
</evidence>
<dbReference type="SMART" id="SM00448">
    <property type="entry name" value="REC"/>
    <property type="match status" value="1"/>
</dbReference>
<dbReference type="InterPro" id="IPR001789">
    <property type="entry name" value="Sig_transdc_resp-reg_receiver"/>
</dbReference>
<name>A0AB39HUR7_9BACI</name>
<dbReference type="PANTHER" id="PTHR34220:SF7">
    <property type="entry name" value="SENSOR HISTIDINE KINASE YPDA"/>
    <property type="match status" value="1"/>
</dbReference>
<dbReference type="SUPFAM" id="SSF52172">
    <property type="entry name" value="CheY-like"/>
    <property type="match status" value="1"/>
</dbReference>
<dbReference type="EMBL" id="CP162599">
    <property type="protein sequence ID" value="XDK33941.1"/>
    <property type="molecule type" value="Genomic_DNA"/>
</dbReference>
<dbReference type="GO" id="GO:0016020">
    <property type="term" value="C:membrane"/>
    <property type="evidence" value="ECO:0007669"/>
    <property type="project" value="InterPro"/>
</dbReference>
<dbReference type="Gene3D" id="3.40.50.2300">
    <property type="match status" value="1"/>
</dbReference>
<dbReference type="PROSITE" id="PS50110">
    <property type="entry name" value="RESPONSE_REGULATORY"/>
    <property type="match status" value="1"/>
</dbReference>
<accession>A0AB39HUR7</accession>
<dbReference type="InterPro" id="IPR050640">
    <property type="entry name" value="Bact_2-comp_sensor_kinase"/>
</dbReference>
<dbReference type="InterPro" id="IPR036890">
    <property type="entry name" value="HATPase_C_sf"/>
</dbReference>
<evidence type="ECO:0000313" key="4">
    <source>
        <dbReference type="EMBL" id="XDK33941.1"/>
    </source>
</evidence>
<dbReference type="AlphaFoldDB" id="A0AB39HUR7"/>
<dbReference type="Gene3D" id="3.30.565.10">
    <property type="entry name" value="Histidine kinase-like ATPase, C-terminal domain"/>
    <property type="match status" value="1"/>
</dbReference>
<dbReference type="SUPFAM" id="SSF55874">
    <property type="entry name" value="ATPase domain of HSP90 chaperone/DNA topoisomerase II/histidine kinase"/>
    <property type="match status" value="1"/>
</dbReference>